<dbReference type="AlphaFoldDB" id="A0A452I6L9"/>
<keyword evidence="2" id="KW-1185">Reference proteome</keyword>
<name>A0A452I6L9_9SAUR</name>
<protein>
    <submittedName>
        <fullName evidence="1">Uncharacterized protein</fullName>
    </submittedName>
</protein>
<reference evidence="2" key="1">
    <citation type="journal article" date="2017" name="PLoS ONE">
        <title>The Agassiz's desert tortoise genome provides a resource for the conservation of a threatened species.</title>
        <authorList>
            <person name="Tollis M."/>
            <person name="DeNardo D.F."/>
            <person name="Cornelius J.A."/>
            <person name="Dolby G.A."/>
            <person name="Edwards T."/>
            <person name="Henen B.T."/>
            <person name="Karl A.E."/>
            <person name="Murphy R.W."/>
            <person name="Kusumi K."/>
        </authorList>
    </citation>
    <scope>NUCLEOTIDE SEQUENCE [LARGE SCALE GENOMIC DNA]</scope>
</reference>
<evidence type="ECO:0000313" key="1">
    <source>
        <dbReference type="Ensembl" id="ENSGAGP00000023181.1"/>
    </source>
</evidence>
<dbReference type="Proteomes" id="UP000291020">
    <property type="component" value="Unassembled WGS sequence"/>
</dbReference>
<organism evidence="1 2">
    <name type="scientific">Gopherus agassizii</name>
    <name type="common">Agassiz's desert tortoise</name>
    <dbReference type="NCBI Taxonomy" id="38772"/>
    <lineage>
        <taxon>Eukaryota</taxon>
        <taxon>Metazoa</taxon>
        <taxon>Chordata</taxon>
        <taxon>Craniata</taxon>
        <taxon>Vertebrata</taxon>
        <taxon>Euteleostomi</taxon>
        <taxon>Archelosauria</taxon>
        <taxon>Testudinata</taxon>
        <taxon>Testudines</taxon>
        <taxon>Cryptodira</taxon>
        <taxon>Durocryptodira</taxon>
        <taxon>Testudinoidea</taxon>
        <taxon>Testudinidae</taxon>
        <taxon>Gopherus</taxon>
    </lineage>
</organism>
<sequence length="70" mass="7927">SSSSGTHRHPGAEMGRRGAICAVTFLPYKLAHRGYRKKKVVGDRYIKLSRRQGGSWSREWVWAPLLCPTD</sequence>
<accession>A0A452I6L9</accession>
<evidence type="ECO:0000313" key="2">
    <source>
        <dbReference type="Proteomes" id="UP000291020"/>
    </source>
</evidence>
<reference evidence="1" key="2">
    <citation type="submission" date="2025-08" db="UniProtKB">
        <authorList>
            <consortium name="Ensembl"/>
        </authorList>
    </citation>
    <scope>IDENTIFICATION</scope>
</reference>
<dbReference type="Ensembl" id="ENSGAGT00000026415.1">
    <property type="protein sequence ID" value="ENSGAGP00000023181.1"/>
    <property type="gene ID" value="ENSGAGG00000016993.1"/>
</dbReference>
<reference evidence="1" key="3">
    <citation type="submission" date="2025-09" db="UniProtKB">
        <authorList>
            <consortium name="Ensembl"/>
        </authorList>
    </citation>
    <scope>IDENTIFICATION</scope>
</reference>
<proteinExistence type="predicted"/>